<dbReference type="Pfam" id="PF00440">
    <property type="entry name" value="TetR_N"/>
    <property type="match status" value="1"/>
</dbReference>
<dbReference type="SUPFAM" id="SSF48498">
    <property type="entry name" value="Tetracyclin repressor-like, C-terminal domain"/>
    <property type="match status" value="1"/>
</dbReference>
<protein>
    <submittedName>
        <fullName evidence="7">TetR/AcrR family transcriptional regulator</fullName>
    </submittedName>
</protein>
<evidence type="ECO:0000256" key="3">
    <source>
        <dbReference type="ARBA" id="ARBA00023163"/>
    </source>
</evidence>
<dbReference type="SUPFAM" id="SSF46689">
    <property type="entry name" value="Homeodomain-like"/>
    <property type="match status" value="1"/>
</dbReference>
<dbReference type="InterPro" id="IPR036271">
    <property type="entry name" value="Tet_transcr_reg_TetR-rel_C_sf"/>
</dbReference>
<keyword evidence="8" id="KW-1185">Reference proteome</keyword>
<evidence type="ECO:0000313" key="7">
    <source>
        <dbReference type="EMBL" id="MFC5023975.1"/>
    </source>
</evidence>
<dbReference type="InterPro" id="IPR049444">
    <property type="entry name" value="TetR_C_44"/>
</dbReference>
<dbReference type="InterPro" id="IPR001647">
    <property type="entry name" value="HTH_TetR"/>
</dbReference>
<evidence type="ECO:0000256" key="5">
    <source>
        <dbReference type="SAM" id="MobiDB-lite"/>
    </source>
</evidence>
<dbReference type="InterPro" id="IPR050109">
    <property type="entry name" value="HTH-type_TetR-like_transc_reg"/>
</dbReference>
<dbReference type="PANTHER" id="PTHR30055">
    <property type="entry name" value="HTH-TYPE TRANSCRIPTIONAL REGULATOR RUTR"/>
    <property type="match status" value="1"/>
</dbReference>
<organism evidence="7 8">
    <name type="scientific">Streptomyces coeruleoprunus</name>
    <dbReference type="NCBI Taxonomy" id="285563"/>
    <lineage>
        <taxon>Bacteria</taxon>
        <taxon>Bacillati</taxon>
        <taxon>Actinomycetota</taxon>
        <taxon>Actinomycetes</taxon>
        <taxon>Kitasatosporales</taxon>
        <taxon>Streptomycetaceae</taxon>
        <taxon>Streptomyces</taxon>
    </lineage>
</organism>
<dbReference type="Pfam" id="PF21776">
    <property type="entry name" value="TetR_C_44"/>
    <property type="match status" value="1"/>
</dbReference>
<dbReference type="PROSITE" id="PS50977">
    <property type="entry name" value="HTH_TETR_2"/>
    <property type="match status" value="1"/>
</dbReference>
<feature type="DNA-binding region" description="H-T-H motif" evidence="4">
    <location>
        <begin position="45"/>
        <end position="64"/>
    </location>
</feature>
<sequence>MAIHTPQTEAGRPLGRRERSKQRVKHAIYTSALTLFAEQGYDGTTIDQIADRADVARGTFFNYFQRKEDLVTAWAEGRSERLNSIMEESLHATDDVTVHLERCMAALAQLNEAERDITPVMLEAWVKAGRPLHEEPYTASIFTTIIELGKRQGRVAPDIDSEQVGHMLRDCYLGALYRWSPQDEGKPPLHVELRAILRVVLTGILGYREPR</sequence>
<evidence type="ECO:0000313" key="8">
    <source>
        <dbReference type="Proteomes" id="UP001595829"/>
    </source>
</evidence>
<keyword evidence="1" id="KW-0805">Transcription regulation</keyword>
<dbReference type="PRINTS" id="PR00455">
    <property type="entry name" value="HTHTETR"/>
</dbReference>
<keyword evidence="2 4" id="KW-0238">DNA-binding</keyword>
<feature type="domain" description="HTH tetR-type" evidence="6">
    <location>
        <begin position="22"/>
        <end position="82"/>
    </location>
</feature>
<name>A0ABV9XI54_9ACTN</name>
<dbReference type="InterPro" id="IPR009057">
    <property type="entry name" value="Homeodomain-like_sf"/>
</dbReference>
<dbReference type="PANTHER" id="PTHR30055:SF234">
    <property type="entry name" value="HTH-TYPE TRANSCRIPTIONAL REGULATOR BETI"/>
    <property type="match status" value="1"/>
</dbReference>
<dbReference type="RefSeq" id="WP_345686953.1">
    <property type="nucleotide sequence ID" value="NZ_BAABIT010000001.1"/>
</dbReference>
<dbReference type="Gene3D" id="1.10.357.10">
    <property type="entry name" value="Tetracycline Repressor, domain 2"/>
    <property type="match status" value="1"/>
</dbReference>
<comment type="caution">
    <text evidence="7">The sequence shown here is derived from an EMBL/GenBank/DDBJ whole genome shotgun (WGS) entry which is preliminary data.</text>
</comment>
<reference evidence="8" key="1">
    <citation type="journal article" date="2019" name="Int. J. Syst. Evol. Microbiol.">
        <title>The Global Catalogue of Microorganisms (GCM) 10K type strain sequencing project: providing services to taxonomists for standard genome sequencing and annotation.</title>
        <authorList>
            <consortium name="The Broad Institute Genomics Platform"/>
            <consortium name="The Broad Institute Genome Sequencing Center for Infectious Disease"/>
            <person name="Wu L."/>
            <person name="Ma J."/>
        </authorList>
    </citation>
    <scope>NUCLEOTIDE SEQUENCE [LARGE SCALE GENOMIC DNA]</scope>
    <source>
        <strain evidence="8">CGMCC 4.1648</strain>
    </source>
</reference>
<keyword evidence="3" id="KW-0804">Transcription</keyword>
<evidence type="ECO:0000256" key="4">
    <source>
        <dbReference type="PROSITE-ProRule" id="PRU00335"/>
    </source>
</evidence>
<dbReference type="Proteomes" id="UP001595829">
    <property type="component" value="Unassembled WGS sequence"/>
</dbReference>
<evidence type="ECO:0000256" key="1">
    <source>
        <dbReference type="ARBA" id="ARBA00023015"/>
    </source>
</evidence>
<accession>A0ABV9XI54</accession>
<dbReference type="EMBL" id="JBHSJD010000013">
    <property type="protein sequence ID" value="MFC5023975.1"/>
    <property type="molecule type" value="Genomic_DNA"/>
</dbReference>
<proteinExistence type="predicted"/>
<evidence type="ECO:0000259" key="6">
    <source>
        <dbReference type="PROSITE" id="PS50977"/>
    </source>
</evidence>
<evidence type="ECO:0000256" key="2">
    <source>
        <dbReference type="ARBA" id="ARBA00023125"/>
    </source>
</evidence>
<gene>
    <name evidence="7" type="ORF">ACFPM3_17720</name>
</gene>
<feature type="region of interest" description="Disordered" evidence="5">
    <location>
        <begin position="1"/>
        <end position="21"/>
    </location>
</feature>